<evidence type="ECO:0000313" key="8">
    <source>
        <dbReference type="Proteomes" id="UP000280188"/>
    </source>
</evidence>
<feature type="binding site" evidence="6">
    <location>
        <begin position="194"/>
        <end position="199"/>
    </location>
    <ligand>
        <name>NAD(+)</name>
        <dbReference type="ChEBI" id="CHEBI:57540"/>
    </ligand>
</feature>
<feature type="binding site" evidence="6">
    <location>
        <position position="181"/>
    </location>
    <ligand>
        <name>NAD(+)</name>
        <dbReference type="ChEBI" id="CHEBI:57540"/>
    </ligand>
</feature>
<comment type="subcellular location">
    <subcellularLocation>
        <location evidence="6">Cytoplasm</location>
    </subcellularLocation>
</comment>
<keyword evidence="3 6" id="KW-0521">NADP</keyword>
<keyword evidence="6" id="KW-0067">ATP-binding</keyword>
<organism evidence="7 8">
    <name type="scientific">Acidithiobacillus ferridurans</name>
    <dbReference type="NCBI Taxonomy" id="1232575"/>
    <lineage>
        <taxon>Bacteria</taxon>
        <taxon>Pseudomonadati</taxon>
        <taxon>Pseudomonadota</taxon>
        <taxon>Acidithiobacillia</taxon>
        <taxon>Acidithiobacillales</taxon>
        <taxon>Acidithiobacillaceae</taxon>
        <taxon>Acidithiobacillus</taxon>
    </lineage>
</organism>
<dbReference type="EC" id="2.7.1.23" evidence="6"/>
<proteinExistence type="inferred from homology"/>
<feature type="active site" description="Proton acceptor" evidence="6">
    <location>
        <position position="79"/>
    </location>
</feature>
<keyword evidence="1 6" id="KW-0808">Transferase</keyword>
<sequence length="300" mass="32332">MYATPMTQPFQRVLLVSKYHDPSVLPGLRQLRDFLLARDMPTFLESQSAADIGDSLGLPLLSFAEADAGSDLVIALGGDGTLLGTARQTAQSGIPILGINQGRLGFLADLSINQINEALPPILEGHYQQDLRSILHAELWRSEERVHTGLAVNEVFIHKGGGESMIELQVQMDGRFVYTQRADGLIIATPTGSTAYAMSAGGPILTPTLAALLLVLICPHTLTARPLAVADSVEIVARLTASRQPAALSLDSHCSVPLEIGDEIVIRRASCAARFIHPEEENFFQILRGKLHWADSPGTD</sequence>
<dbReference type="AlphaFoldDB" id="A0A2Z6IJ29"/>
<dbReference type="InterPro" id="IPR016064">
    <property type="entry name" value="NAD/diacylglycerol_kinase_sf"/>
</dbReference>
<comment type="function">
    <text evidence="6">Involved in the regulation of the intracellular balance of NAD and NADP, and is a key enzyme in the biosynthesis of NADP. Catalyzes specifically the phosphorylation on 2'-hydroxyl of the adenosine moiety of NAD to yield NADP.</text>
</comment>
<dbReference type="InterPro" id="IPR017438">
    <property type="entry name" value="ATP-NAD_kinase_N"/>
</dbReference>
<dbReference type="GO" id="GO:0006741">
    <property type="term" value="P:NADP+ biosynthetic process"/>
    <property type="evidence" value="ECO:0007669"/>
    <property type="project" value="UniProtKB-UniRule"/>
</dbReference>
<keyword evidence="4 6" id="KW-0520">NAD</keyword>
<dbReference type="Proteomes" id="UP000280188">
    <property type="component" value="Chromosome"/>
</dbReference>
<evidence type="ECO:0000256" key="2">
    <source>
        <dbReference type="ARBA" id="ARBA00022777"/>
    </source>
</evidence>
<evidence type="ECO:0000313" key="7">
    <source>
        <dbReference type="EMBL" id="BBF65469.1"/>
    </source>
</evidence>
<dbReference type="EMBL" id="AP018795">
    <property type="protein sequence ID" value="BBF65469.1"/>
    <property type="molecule type" value="Genomic_DNA"/>
</dbReference>
<dbReference type="GO" id="GO:0051287">
    <property type="term" value="F:NAD binding"/>
    <property type="evidence" value="ECO:0007669"/>
    <property type="project" value="UniProtKB-ARBA"/>
</dbReference>
<evidence type="ECO:0000256" key="1">
    <source>
        <dbReference type="ARBA" id="ARBA00022679"/>
    </source>
</evidence>
<comment type="cofactor">
    <cofactor evidence="6">
        <name>a divalent metal cation</name>
        <dbReference type="ChEBI" id="CHEBI:60240"/>
    </cofactor>
</comment>
<dbReference type="GO" id="GO:0019674">
    <property type="term" value="P:NAD+ metabolic process"/>
    <property type="evidence" value="ECO:0007669"/>
    <property type="project" value="InterPro"/>
</dbReference>
<dbReference type="Gene3D" id="2.60.200.30">
    <property type="entry name" value="Probable inorganic polyphosphate/atp-NAD kinase, domain 2"/>
    <property type="match status" value="1"/>
</dbReference>
<keyword evidence="6" id="KW-0547">Nucleotide-binding</keyword>
<reference evidence="7 8" key="1">
    <citation type="journal article" date="2018" name="Microbiol. Resour. Announc.">
        <title>Complete Genome Sequence of Acidithiobacillus ferridurans JCM 18981.</title>
        <authorList>
            <person name="Miyauchi T."/>
            <person name="Kouzuma A."/>
            <person name="Abe T."/>
            <person name="Watanabe K."/>
        </authorList>
    </citation>
    <scope>NUCLEOTIDE SEQUENCE [LARGE SCALE GENOMIC DNA]</scope>
    <source>
        <strain evidence="8">ATCC 33020 / DSM 29468 / JCM 18981 / 11Fe</strain>
    </source>
</reference>
<dbReference type="GO" id="GO:0003951">
    <property type="term" value="F:NAD+ kinase activity"/>
    <property type="evidence" value="ECO:0007669"/>
    <property type="project" value="UniProtKB-UniRule"/>
</dbReference>
<dbReference type="PANTHER" id="PTHR20275:SF0">
    <property type="entry name" value="NAD KINASE"/>
    <property type="match status" value="1"/>
</dbReference>
<comment type="caution">
    <text evidence="6">Lacks conserved residue(s) required for the propagation of feature annotation.</text>
</comment>
<feature type="binding site" evidence="6">
    <location>
        <begin position="79"/>
        <end position="80"/>
    </location>
    <ligand>
        <name>NAD(+)</name>
        <dbReference type="ChEBI" id="CHEBI:57540"/>
    </ligand>
</feature>
<protein>
    <recommendedName>
        <fullName evidence="6">NAD kinase</fullName>
        <ecNumber evidence="6">2.7.1.23</ecNumber>
    </recommendedName>
    <alternativeName>
        <fullName evidence="6">ATP-dependent NAD kinase</fullName>
    </alternativeName>
</protein>
<evidence type="ECO:0000256" key="5">
    <source>
        <dbReference type="ARBA" id="ARBA00047925"/>
    </source>
</evidence>
<dbReference type="Pfam" id="PF01513">
    <property type="entry name" value="NAD_kinase"/>
    <property type="match status" value="1"/>
</dbReference>
<dbReference type="GO" id="GO:0005737">
    <property type="term" value="C:cytoplasm"/>
    <property type="evidence" value="ECO:0007669"/>
    <property type="project" value="UniProtKB-SubCell"/>
</dbReference>
<accession>A0A2Z6IJ29</accession>
<comment type="catalytic activity">
    <reaction evidence="5 6">
        <text>NAD(+) + ATP = ADP + NADP(+) + H(+)</text>
        <dbReference type="Rhea" id="RHEA:18629"/>
        <dbReference type="ChEBI" id="CHEBI:15378"/>
        <dbReference type="ChEBI" id="CHEBI:30616"/>
        <dbReference type="ChEBI" id="CHEBI:57540"/>
        <dbReference type="ChEBI" id="CHEBI:58349"/>
        <dbReference type="ChEBI" id="CHEBI:456216"/>
        <dbReference type="EC" id="2.7.1.23"/>
    </reaction>
</comment>
<evidence type="ECO:0000256" key="6">
    <source>
        <dbReference type="HAMAP-Rule" id="MF_00361"/>
    </source>
</evidence>
<feature type="binding site" evidence="6">
    <location>
        <position position="183"/>
    </location>
    <ligand>
        <name>NAD(+)</name>
        <dbReference type="ChEBI" id="CHEBI:57540"/>
    </ligand>
</feature>
<evidence type="ECO:0000256" key="3">
    <source>
        <dbReference type="ARBA" id="ARBA00022857"/>
    </source>
</evidence>
<dbReference type="GO" id="GO:0005524">
    <property type="term" value="F:ATP binding"/>
    <property type="evidence" value="ECO:0007669"/>
    <property type="project" value="UniProtKB-KW"/>
</dbReference>
<evidence type="ECO:0000256" key="4">
    <source>
        <dbReference type="ARBA" id="ARBA00023027"/>
    </source>
</evidence>
<dbReference type="InterPro" id="IPR017437">
    <property type="entry name" value="ATP-NAD_kinase_PpnK-typ_C"/>
</dbReference>
<dbReference type="Gene3D" id="3.40.50.10330">
    <property type="entry name" value="Probable inorganic polyphosphate/atp-NAD kinase, domain 1"/>
    <property type="match status" value="1"/>
</dbReference>
<dbReference type="Pfam" id="PF20143">
    <property type="entry name" value="NAD_kinase_C"/>
    <property type="match status" value="1"/>
</dbReference>
<name>A0A2Z6IJ29_ACIFI</name>
<dbReference type="KEGG" id="afj:AFERRID_16870"/>
<dbReference type="PANTHER" id="PTHR20275">
    <property type="entry name" value="NAD KINASE"/>
    <property type="match status" value="1"/>
</dbReference>
<keyword evidence="8" id="KW-1185">Reference proteome</keyword>
<gene>
    <name evidence="6" type="primary">nadK</name>
    <name evidence="7" type="ORF">AFERRID_16870</name>
</gene>
<comment type="similarity">
    <text evidence="6">Belongs to the NAD kinase family.</text>
</comment>
<dbReference type="HAMAP" id="MF_00361">
    <property type="entry name" value="NAD_kinase"/>
    <property type="match status" value="1"/>
</dbReference>
<keyword evidence="2 6" id="KW-0418">Kinase</keyword>
<feature type="binding site" evidence="6">
    <location>
        <begin position="153"/>
        <end position="154"/>
    </location>
    <ligand>
        <name>NAD(+)</name>
        <dbReference type="ChEBI" id="CHEBI:57540"/>
    </ligand>
</feature>
<dbReference type="SUPFAM" id="SSF111331">
    <property type="entry name" value="NAD kinase/diacylglycerol kinase-like"/>
    <property type="match status" value="1"/>
</dbReference>
<dbReference type="GO" id="GO:0046872">
    <property type="term" value="F:metal ion binding"/>
    <property type="evidence" value="ECO:0007669"/>
    <property type="project" value="UniProtKB-UniRule"/>
</dbReference>
<dbReference type="InterPro" id="IPR002504">
    <property type="entry name" value="NADK"/>
</dbReference>
<keyword evidence="6" id="KW-0963">Cytoplasm</keyword>